<keyword evidence="2" id="KW-1185">Reference proteome</keyword>
<proteinExistence type="predicted"/>
<dbReference type="eggNOG" id="ENOG502S03U">
    <property type="taxonomic scope" value="Eukaryota"/>
</dbReference>
<gene>
    <name evidence="1" type="ORF">W97_04137</name>
</gene>
<organism evidence="1 2">
    <name type="scientific">Coniosporium apollinis (strain CBS 100218)</name>
    <name type="common">Rock-inhabiting black yeast</name>
    <dbReference type="NCBI Taxonomy" id="1168221"/>
    <lineage>
        <taxon>Eukaryota</taxon>
        <taxon>Fungi</taxon>
        <taxon>Dikarya</taxon>
        <taxon>Ascomycota</taxon>
        <taxon>Pezizomycotina</taxon>
        <taxon>Dothideomycetes</taxon>
        <taxon>Dothideomycetes incertae sedis</taxon>
        <taxon>Coniosporium</taxon>
    </lineage>
</organism>
<reference evidence="2" key="1">
    <citation type="submission" date="2012-06" db="EMBL/GenBank/DDBJ databases">
        <title>The genome sequence of Coniosporium apollinis CBS 100218.</title>
        <authorList>
            <consortium name="The Broad Institute Genome Sequencing Platform"/>
            <person name="Cuomo C."/>
            <person name="Gorbushina A."/>
            <person name="Noack S."/>
            <person name="Walker B."/>
            <person name="Young S.K."/>
            <person name="Zeng Q."/>
            <person name="Gargeya S."/>
            <person name="Fitzgerald M."/>
            <person name="Haas B."/>
            <person name="Abouelleil A."/>
            <person name="Alvarado L."/>
            <person name="Arachchi H.M."/>
            <person name="Berlin A.M."/>
            <person name="Chapman S.B."/>
            <person name="Goldberg J."/>
            <person name="Griggs A."/>
            <person name="Gujja S."/>
            <person name="Hansen M."/>
            <person name="Howarth C."/>
            <person name="Imamovic A."/>
            <person name="Larimer J."/>
            <person name="McCowan C."/>
            <person name="Montmayeur A."/>
            <person name="Murphy C."/>
            <person name="Neiman D."/>
            <person name="Pearson M."/>
            <person name="Priest M."/>
            <person name="Roberts A."/>
            <person name="Saif S."/>
            <person name="Shea T."/>
            <person name="Sisk P."/>
            <person name="Sykes S."/>
            <person name="Wortman J."/>
            <person name="Nusbaum C."/>
            <person name="Birren B."/>
        </authorList>
    </citation>
    <scope>NUCLEOTIDE SEQUENCE [LARGE SCALE GENOMIC DNA]</scope>
    <source>
        <strain evidence="2">CBS 100218</strain>
    </source>
</reference>
<dbReference type="GeneID" id="19901448"/>
<accession>R7YST4</accession>
<dbReference type="HOGENOM" id="CLU_014593_0_0_1"/>
<dbReference type="EMBL" id="JH767570">
    <property type="protein sequence ID" value="EON64903.1"/>
    <property type="molecule type" value="Genomic_DNA"/>
</dbReference>
<dbReference type="OrthoDB" id="4538483at2759"/>
<protein>
    <recommendedName>
        <fullName evidence="3">DNA mismatch repair protein HSM3 N-terminal domain-containing protein</fullName>
    </recommendedName>
</protein>
<dbReference type="STRING" id="1168221.R7YST4"/>
<dbReference type="AlphaFoldDB" id="R7YST4"/>
<dbReference type="RefSeq" id="XP_007780220.1">
    <property type="nucleotide sequence ID" value="XM_007782030.1"/>
</dbReference>
<evidence type="ECO:0008006" key="3">
    <source>
        <dbReference type="Google" id="ProtNLM"/>
    </source>
</evidence>
<evidence type="ECO:0000313" key="1">
    <source>
        <dbReference type="EMBL" id="EON64903.1"/>
    </source>
</evidence>
<evidence type="ECO:0000313" key="2">
    <source>
        <dbReference type="Proteomes" id="UP000016924"/>
    </source>
</evidence>
<dbReference type="Proteomes" id="UP000016924">
    <property type="component" value="Unassembled WGS sequence"/>
</dbReference>
<sequence>MADPAALVEKLHAHLDQVYNDPSIPLDLRLLDECEYYLPSRITPETSQSLVLHFSQLLSTLQQDPSPAIRVLLKLLESVPFSTILALEPPVDFTAGLNVQARPFNLLMLSLLEKATLRASDAAILAGMPEVVFALINLWLCTEDTGIAERASAVLLGLLKADHQDSKDAIGASGQGVMWRRLFGDRDVYDLVFSVCDFGTQPAGQRLTKRQKSLAQARLLEWIPEAGAIDLDVLATSHNADVEAAHGLKRGSRGLVEFAAVHMVDYDDDVLMHISLINFYTELISCTGGEGSNRSQRQSRSFDPLGFLIEKGLHQRTAALYLDPDNDRHSSLDISFLYGPSAHYLATYASLYPATLARTNDLDRVLSRLRTVLHLSRSRGTRAESPKHDLHVLSMLPRSHLVPDQQGVPDWSASPLSLIPSSPTFADALNTLATVFHGPPARVVEFPAPADPTSTPDNGRAEAEKSAARALYLHYVAHNSALWSDVVRHAETVALKELALPAIGLITAVATANWSDAGDEELRASLRVSSPLPKTGLQALLAPPALPHVLPYLLRPAQTFSNLVGGRGDAESAAYKIAVAKFDALLALGRRVEEAGDEVPPQIAAAVRERIREGAWGSREEVGGRIATLEM</sequence>
<name>R7YST4_CONA1</name>
<dbReference type="OMA" id="PSAQWAH"/>